<organism evidence="2 3">
    <name type="scientific">Roseivivax jejudonensis</name>
    <dbReference type="NCBI Taxonomy" id="1529041"/>
    <lineage>
        <taxon>Bacteria</taxon>
        <taxon>Pseudomonadati</taxon>
        <taxon>Pseudomonadota</taxon>
        <taxon>Alphaproteobacteria</taxon>
        <taxon>Rhodobacterales</taxon>
        <taxon>Roseobacteraceae</taxon>
        <taxon>Roseivivax</taxon>
    </lineage>
</organism>
<evidence type="ECO:0000313" key="3">
    <source>
        <dbReference type="Proteomes" id="UP000193570"/>
    </source>
</evidence>
<feature type="region of interest" description="Disordered" evidence="1">
    <location>
        <begin position="87"/>
        <end position="113"/>
    </location>
</feature>
<name>A0A1X6Y6H6_9RHOB</name>
<dbReference type="AlphaFoldDB" id="A0A1X6Y6H6"/>
<sequence length="113" mass="12572">MLNFLFRAPAETDDAGETAGLRARYDSWRFRRDIAAITATLDRLSDRRLEMIGMRRDELFEAVSDLMIRAEEERSIGREVMELLEKPLAGETAPSAAEIDASSEPGARVANAA</sequence>
<keyword evidence="3" id="KW-1185">Reference proteome</keyword>
<reference evidence="2 3" key="1">
    <citation type="submission" date="2017-03" db="EMBL/GenBank/DDBJ databases">
        <authorList>
            <person name="Afonso C.L."/>
            <person name="Miller P.J."/>
            <person name="Scott M.A."/>
            <person name="Spackman E."/>
            <person name="Goraichik I."/>
            <person name="Dimitrov K.M."/>
            <person name="Suarez D.L."/>
            <person name="Swayne D.E."/>
        </authorList>
    </citation>
    <scope>NUCLEOTIDE SEQUENCE [LARGE SCALE GENOMIC DNA]</scope>
    <source>
        <strain evidence="2 3">CECT 8625</strain>
    </source>
</reference>
<dbReference type="Proteomes" id="UP000193570">
    <property type="component" value="Unassembled WGS sequence"/>
</dbReference>
<protein>
    <submittedName>
        <fullName evidence="2">Uncharacterized protein</fullName>
    </submittedName>
</protein>
<dbReference type="OrthoDB" id="7875868at2"/>
<gene>
    <name evidence="2" type="ORF">ROJ8625_00312</name>
</gene>
<dbReference type="RefSeq" id="WP_085790088.1">
    <property type="nucleotide sequence ID" value="NZ_FWFK01000001.1"/>
</dbReference>
<accession>A0A1X6Y6H6</accession>
<proteinExistence type="predicted"/>
<evidence type="ECO:0000256" key="1">
    <source>
        <dbReference type="SAM" id="MobiDB-lite"/>
    </source>
</evidence>
<evidence type="ECO:0000313" key="2">
    <source>
        <dbReference type="EMBL" id="SLN12091.1"/>
    </source>
</evidence>
<dbReference type="EMBL" id="FWFK01000001">
    <property type="protein sequence ID" value="SLN12091.1"/>
    <property type="molecule type" value="Genomic_DNA"/>
</dbReference>